<feature type="compositionally biased region" description="Low complexity" evidence="2">
    <location>
        <begin position="105"/>
        <end position="121"/>
    </location>
</feature>
<dbReference type="AlphaFoldDB" id="A0A411AC02"/>
<name>A0A411AC02_BACVE</name>
<feature type="coiled-coil region" evidence="1">
    <location>
        <begin position="19"/>
        <end position="88"/>
    </location>
</feature>
<organism evidence="3 4">
    <name type="scientific">Bacillus velezensis</name>
    <dbReference type="NCBI Taxonomy" id="492670"/>
    <lineage>
        <taxon>Bacteria</taxon>
        <taxon>Bacillati</taxon>
        <taxon>Bacillota</taxon>
        <taxon>Bacilli</taxon>
        <taxon>Bacillales</taxon>
        <taxon>Bacillaceae</taxon>
        <taxon>Bacillus</taxon>
        <taxon>Bacillus amyloliquefaciens group</taxon>
    </lineage>
</organism>
<dbReference type="Proteomes" id="UP000587477">
    <property type="component" value="Chromosome"/>
</dbReference>
<gene>
    <name evidence="3" type="ORF">BACVE_001850</name>
</gene>
<protein>
    <recommendedName>
        <fullName evidence="5">AMP-dependent synthetase and ligase</fullName>
    </recommendedName>
</protein>
<evidence type="ECO:0000313" key="4">
    <source>
        <dbReference type="Proteomes" id="UP000587477"/>
    </source>
</evidence>
<evidence type="ECO:0000256" key="2">
    <source>
        <dbReference type="SAM" id="MobiDB-lite"/>
    </source>
</evidence>
<accession>A0A411AC02</accession>
<evidence type="ECO:0000313" key="3">
    <source>
        <dbReference type="EMBL" id="QOY26839.1"/>
    </source>
</evidence>
<dbReference type="EMBL" id="CP063687">
    <property type="protein sequence ID" value="QOY26839.1"/>
    <property type="molecule type" value="Genomic_DNA"/>
</dbReference>
<keyword evidence="1" id="KW-0175">Coiled coil</keyword>
<evidence type="ECO:0008006" key="5">
    <source>
        <dbReference type="Google" id="ProtNLM"/>
    </source>
</evidence>
<sequence length="121" mass="14128">MMYQNQYSGNQLQQCRQTAQQLIQQTQQSSQQYKQMLQQEQQNIQMLQQMLNHEQHAVHTIQQALQGHEAAIQKCQQIVNVCNQLQQEVSGHMPAPMTNANVSSFPQTQHHTPFQQHSYQQ</sequence>
<evidence type="ECO:0000256" key="1">
    <source>
        <dbReference type="SAM" id="Coils"/>
    </source>
</evidence>
<reference evidence="4" key="1">
    <citation type="submission" date="2020-10" db="EMBL/GenBank/DDBJ databases">
        <title>Complete genome sequence of Bacillus velezensis NST6.</title>
        <authorList>
            <person name="Choi J."/>
        </authorList>
    </citation>
    <scope>NUCLEOTIDE SEQUENCE [LARGE SCALE GENOMIC DNA]</scope>
    <source>
        <strain evidence="4">NST6</strain>
    </source>
</reference>
<feature type="region of interest" description="Disordered" evidence="2">
    <location>
        <begin position="92"/>
        <end position="121"/>
    </location>
</feature>
<proteinExistence type="predicted"/>